<dbReference type="PRINTS" id="PR00032">
    <property type="entry name" value="HTHARAC"/>
</dbReference>
<protein>
    <submittedName>
        <fullName evidence="5">AraC family transcriptional regulator ligand-binding domain-containing protein</fullName>
    </submittedName>
</protein>
<dbReference type="SMART" id="SM00342">
    <property type="entry name" value="HTH_ARAC"/>
    <property type="match status" value="1"/>
</dbReference>
<dbReference type="InterPro" id="IPR032687">
    <property type="entry name" value="AraC-type_N"/>
</dbReference>
<dbReference type="RefSeq" id="WP_149892717.1">
    <property type="nucleotide sequence ID" value="NZ_JBHUFA010000004.1"/>
</dbReference>
<dbReference type="PANTHER" id="PTHR47894:SF4">
    <property type="entry name" value="HTH-TYPE TRANSCRIPTIONAL REGULATOR GADX"/>
    <property type="match status" value="1"/>
</dbReference>
<reference evidence="6" key="1">
    <citation type="journal article" date="2019" name="Int. J. Syst. Evol. Microbiol.">
        <title>The Global Catalogue of Microorganisms (GCM) 10K type strain sequencing project: providing services to taxonomists for standard genome sequencing and annotation.</title>
        <authorList>
            <consortium name="The Broad Institute Genomics Platform"/>
            <consortium name="The Broad Institute Genome Sequencing Center for Infectious Disease"/>
            <person name="Wu L."/>
            <person name="Ma J."/>
        </authorList>
    </citation>
    <scope>NUCLEOTIDE SEQUENCE [LARGE SCALE GENOMIC DNA]</scope>
    <source>
        <strain evidence="6">JCM 3369</strain>
    </source>
</reference>
<name>A0ABW4JXJ6_9HYPH</name>
<evidence type="ECO:0000256" key="3">
    <source>
        <dbReference type="ARBA" id="ARBA00023163"/>
    </source>
</evidence>
<dbReference type="InterPro" id="IPR020449">
    <property type="entry name" value="Tscrpt_reg_AraC-type_HTH"/>
</dbReference>
<evidence type="ECO:0000259" key="4">
    <source>
        <dbReference type="PROSITE" id="PS01124"/>
    </source>
</evidence>
<dbReference type="Pfam" id="PF12833">
    <property type="entry name" value="HTH_18"/>
    <property type="match status" value="1"/>
</dbReference>
<feature type="domain" description="HTH araC/xylS-type" evidence="4">
    <location>
        <begin position="256"/>
        <end position="354"/>
    </location>
</feature>
<keyword evidence="6" id="KW-1185">Reference proteome</keyword>
<organism evidence="5 6">
    <name type="scientific">Roseibium aestuarii</name>
    <dbReference type="NCBI Taxonomy" id="2600299"/>
    <lineage>
        <taxon>Bacteria</taxon>
        <taxon>Pseudomonadati</taxon>
        <taxon>Pseudomonadota</taxon>
        <taxon>Alphaproteobacteria</taxon>
        <taxon>Hyphomicrobiales</taxon>
        <taxon>Stappiaceae</taxon>
        <taxon>Roseibium</taxon>
    </lineage>
</organism>
<sequence length="360" mass="40356">MLPRYQELSRIEGSRGCNPNYASARIHGGVLVSLDTYARDLGHDLLQVINELGLSFGAPSQWGGQYVSQVDFGHLLDELSVRVDDPCLGLNWCTRRPVSRERLIGLAARYAPTPLEALQMIARFLSIAIDTRRCEVEQEGDEVSLVWSFSPLLVRPEHLSDGLAAEFSSCFREEFGRSGCAPVRVELARRQPKVRGYYGSILGAPVQFEARSNRLVFSTPAMLRRNGAADPMLYDALVELCARRFADLQEHKDFVSQVSDVILARIDDVDLNLEVAARELGMSPRVLQRKLAEKSATFQDLYDRMRRELASELLRNTTVPISEIAYRLGFSAVGNFTRAAKRWYGVPPKRWRHTQAGAAG</sequence>
<dbReference type="EMBL" id="JBHUFA010000004">
    <property type="protein sequence ID" value="MFD1696404.1"/>
    <property type="molecule type" value="Genomic_DNA"/>
</dbReference>
<proteinExistence type="predicted"/>
<dbReference type="Proteomes" id="UP001597327">
    <property type="component" value="Unassembled WGS sequence"/>
</dbReference>
<evidence type="ECO:0000313" key="5">
    <source>
        <dbReference type="EMBL" id="MFD1696404.1"/>
    </source>
</evidence>
<keyword evidence="1" id="KW-0805">Transcription regulation</keyword>
<dbReference type="Pfam" id="PF12625">
    <property type="entry name" value="Arabinose_bd"/>
    <property type="match status" value="1"/>
</dbReference>
<comment type="caution">
    <text evidence="5">The sequence shown here is derived from an EMBL/GenBank/DDBJ whole genome shotgun (WGS) entry which is preliminary data.</text>
</comment>
<evidence type="ECO:0000256" key="2">
    <source>
        <dbReference type="ARBA" id="ARBA00023125"/>
    </source>
</evidence>
<accession>A0ABW4JXJ6</accession>
<evidence type="ECO:0000313" key="6">
    <source>
        <dbReference type="Proteomes" id="UP001597327"/>
    </source>
</evidence>
<dbReference type="Gene3D" id="1.10.10.60">
    <property type="entry name" value="Homeodomain-like"/>
    <property type="match status" value="1"/>
</dbReference>
<dbReference type="SUPFAM" id="SSF46689">
    <property type="entry name" value="Homeodomain-like"/>
    <property type="match status" value="1"/>
</dbReference>
<keyword evidence="3" id="KW-0804">Transcription</keyword>
<dbReference type="PROSITE" id="PS01124">
    <property type="entry name" value="HTH_ARAC_FAMILY_2"/>
    <property type="match status" value="1"/>
</dbReference>
<dbReference type="InterPro" id="IPR018060">
    <property type="entry name" value="HTH_AraC"/>
</dbReference>
<keyword evidence="2" id="KW-0238">DNA-binding</keyword>
<gene>
    <name evidence="5" type="ORF">ACFSC7_12815</name>
</gene>
<dbReference type="InterPro" id="IPR009057">
    <property type="entry name" value="Homeodomain-like_sf"/>
</dbReference>
<evidence type="ECO:0000256" key="1">
    <source>
        <dbReference type="ARBA" id="ARBA00023015"/>
    </source>
</evidence>
<dbReference type="PANTHER" id="PTHR47894">
    <property type="entry name" value="HTH-TYPE TRANSCRIPTIONAL REGULATOR GADX"/>
    <property type="match status" value="1"/>
</dbReference>